<organism evidence="3 4">
    <name type="scientific">Colletotrichum salicis</name>
    <dbReference type="NCBI Taxonomy" id="1209931"/>
    <lineage>
        <taxon>Eukaryota</taxon>
        <taxon>Fungi</taxon>
        <taxon>Dikarya</taxon>
        <taxon>Ascomycota</taxon>
        <taxon>Pezizomycotina</taxon>
        <taxon>Sordariomycetes</taxon>
        <taxon>Hypocreomycetidae</taxon>
        <taxon>Glomerellales</taxon>
        <taxon>Glomerellaceae</taxon>
        <taxon>Colletotrichum</taxon>
        <taxon>Colletotrichum acutatum species complex</taxon>
    </lineage>
</organism>
<feature type="signal peptide" evidence="2">
    <location>
        <begin position="1"/>
        <end position="24"/>
    </location>
</feature>
<feature type="region of interest" description="Disordered" evidence="1">
    <location>
        <begin position="37"/>
        <end position="95"/>
    </location>
</feature>
<proteinExistence type="predicted"/>
<keyword evidence="2" id="KW-0732">Signal</keyword>
<feature type="chain" id="PRO_5007805298" evidence="2">
    <location>
        <begin position="25"/>
        <end position="131"/>
    </location>
</feature>
<dbReference type="OrthoDB" id="4849938at2759"/>
<dbReference type="EMBL" id="JFFI01000994">
    <property type="protein sequence ID" value="KXH64278.1"/>
    <property type="molecule type" value="Genomic_DNA"/>
</dbReference>
<name>A0A135UV46_9PEZI</name>
<gene>
    <name evidence="3" type="ORF">CSAL01_06803</name>
</gene>
<keyword evidence="4" id="KW-1185">Reference proteome</keyword>
<sequence>MRFRQSSRMLGVLLAAGAICLAVPQEISQGIWLSGPQIGEVPQEQSPYEETPYNDTRQEDSREELSPYEQPDGKPSYGQPSYEKPSLESPSYGQDPAISIIEWEVGSPALYAARSVNDPDACPKGTGTHPS</sequence>
<dbReference type="Proteomes" id="UP000070121">
    <property type="component" value="Unassembled WGS sequence"/>
</dbReference>
<evidence type="ECO:0000256" key="2">
    <source>
        <dbReference type="SAM" id="SignalP"/>
    </source>
</evidence>
<protein>
    <submittedName>
        <fullName evidence="3">Uncharacterized protein</fullName>
    </submittedName>
</protein>
<comment type="caution">
    <text evidence="3">The sequence shown here is derived from an EMBL/GenBank/DDBJ whole genome shotgun (WGS) entry which is preliminary data.</text>
</comment>
<evidence type="ECO:0000313" key="3">
    <source>
        <dbReference type="EMBL" id="KXH64278.1"/>
    </source>
</evidence>
<evidence type="ECO:0000256" key="1">
    <source>
        <dbReference type="SAM" id="MobiDB-lite"/>
    </source>
</evidence>
<feature type="compositionally biased region" description="Basic and acidic residues" evidence="1">
    <location>
        <begin position="56"/>
        <end position="65"/>
    </location>
</feature>
<dbReference type="AlphaFoldDB" id="A0A135UV46"/>
<reference evidence="3 4" key="1">
    <citation type="submission" date="2014-02" db="EMBL/GenBank/DDBJ databases">
        <title>The genome sequence of Colletotrichum salicis CBS 607.94.</title>
        <authorList>
            <person name="Baroncelli R."/>
            <person name="Thon M.R."/>
        </authorList>
    </citation>
    <scope>NUCLEOTIDE SEQUENCE [LARGE SCALE GENOMIC DNA]</scope>
    <source>
        <strain evidence="3 4">CBS 607.94</strain>
    </source>
</reference>
<evidence type="ECO:0000313" key="4">
    <source>
        <dbReference type="Proteomes" id="UP000070121"/>
    </source>
</evidence>
<accession>A0A135UV46</accession>